<accession>A0A4D6YBQ4</accession>
<evidence type="ECO:0000256" key="3">
    <source>
        <dbReference type="PIRSR" id="PIRSR602678-1"/>
    </source>
</evidence>
<dbReference type="InterPro" id="IPR002678">
    <property type="entry name" value="DUF34/NIF3"/>
</dbReference>
<dbReference type="PANTHER" id="PTHR13799">
    <property type="entry name" value="NGG1 INTERACTING FACTOR 3"/>
    <property type="match status" value="1"/>
</dbReference>
<dbReference type="PANTHER" id="PTHR13799:SF14">
    <property type="entry name" value="GTP CYCLOHYDROLASE 1 TYPE 2 HOMOLOG"/>
    <property type="match status" value="1"/>
</dbReference>
<sequence>MNNYCLENIINKKLNAHLFHDIACNGLQIPGYSNIYKIVIGVSICKPLIDFAIQYRAQAIIVHHGLFVQNESYNMRMLNQNRINLLLKHNINLYSWHLPLDVHEKLGNNVQLAKKLGINVLGKISDVILWGAFPSYITIQNLFNRIKKKLYRDPLCFNHLPSSKIHTIAWCSGRGQKFIEQIYNLKLDVFLTGEASEDTMHYIYENNMIFFSAGHYATERYGVQALGQWISKKYSLDVVFVDINNPI</sequence>
<dbReference type="Proteomes" id="UP000298636">
    <property type="component" value="Chromosome"/>
</dbReference>
<dbReference type="EMBL" id="CP032998">
    <property type="protein sequence ID" value="QCI26542.1"/>
    <property type="molecule type" value="Genomic_DNA"/>
</dbReference>
<gene>
    <name evidence="4" type="ORF">D9V79_00945</name>
</gene>
<feature type="binding site" evidence="3">
    <location>
        <position position="219"/>
    </location>
    <ligand>
        <name>a divalent metal cation</name>
        <dbReference type="ChEBI" id="CHEBI:60240"/>
        <label>1</label>
    </ligand>
</feature>
<feature type="binding site" evidence="3">
    <location>
        <position position="101"/>
    </location>
    <ligand>
        <name>a divalent metal cation</name>
        <dbReference type="ChEBI" id="CHEBI:60240"/>
        <label>1</label>
    </ligand>
</feature>
<reference evidence="4 5" key="1">
    <citation type="submission" date="2018-10" db="EMBL/GenBank/DDBJ databases">
        <title>Comparative functional genomics of the obligate endosymbiont Buchnera aphidicola.</title>
        <authorList>
            <person name="Chong R.A."/>
        </authorList>
    </citation>
    <scope>NUCLEOTIDE SEQUENCE [LARGE SCALE GENOMIC DNA]</scope>
    <source>
        <strain evidence="4 5">Ssp</strain>
    </source>
</reference>
<feature type="binding site" evidence="3">
    <location>
        <position position="215"/>
    </location>
    <ligand>
        <name>a divalent metal cation</name>
        <dbReference type="ChEBI" id="CHEBI:60240"/>
        <label>2</label>
    </ligand>
</feature>
<dbReference type="NCBIfam" id="TIGR00486">
    <property type="entry name" value="YbgI_SA1388"/>
    <property type="match status" value="1"/>
</dbReference>
<proteinExistence type="inferred from homology"/>
<dbReference type="InterPro" id="IPR036069">
    <property type="entry name" value="DUF34/NIF3_sf"/>
</dbReference>
<dbReference type="Gene3D" id="3.40.1390.30">
    <property type="entry name" value="NIF3 (NGG1p interacting factor 3)-like"/>
    <property type="match status" value="2"/>
</dbReference>
<organism evidence="4 5">
    <name type="scientific">Buchnera aphidicola</name>
    <name type="common">Stegophylla sp.</name>
    <dbReference type="NCBI Taxonomy" id="2315800"/>
    <lineage>
        <taxon>Bacteria</taxon>
        <taxon>Pseudomonadati</taxon>
        <taxon>Pseudomonadota</taxon>
        <taxon>Gammaproteobacteria</taxon>
        <taxon>Enterobacterales</taxon>
        <taxon>Erwiniaceae</taxon>
        <taxon>Buchnera</taxon>
    </lineage>
</organism>
<dbReference type="Pfam" id="PF01784">
    <property type="entry name" value="DUF34_NIF3"/>
    <property type="match status" value="1"/>
</dbReference>
<dbReference type="GO" id="GO:0005737">
    <property type="term" value="C:cytoplasm"/>
    <property type="evidence" value="ECO:0007669"/>
    <property type="project" value="TreeGrafter"/>
</dbReference>
<keyword evidence="2 3" id="KW-0479">Metal-binding</keyword>
<evidence type="ECO:0000256" key="2">
    <source>
        <dbReference type="ARBA" id="ARBA00022723"/>
    </source>
</evidence>
<evidence type="ECO:0000313" key="5">
    <source>
        <dbReference type="Proteomes" id="UP000298636"/>
    </source>
</evidence>
<evidence type="ECO:0000313" key="4">
    <source>
        <dbReference type="EMBL" id="QCI26542.1"/>
    </source>
</evidence>
<dbReference type="SUPFAM" id="SSF102705">
    <property type="entry name" value="NIF3 (NGG1p interacting factor 3)-like"/>
    <property type="match status" value="1"/>
</dbReference>
<dbReference type="RefSeq" id="WP_158351799.1">
    <property type="nucleotide sequence ID" value="NZ_CP032998.1"/>
</dbReference>
<comment type="similarity">
    <text evidence="1">Belongs to the GTP cyclohydrolase I type 2/NIF3 family.</text>
</comment>
<evidence type="ECO:0000256" key="1">
    <source>
        <dbReference type="ARBA" id="ARBA00006964"/>
    </source>
</evidence>
<dbReference type="OrthoDB" id="9800881at2"/>
<dbReference type="GO" id="GO:0046872">
    <property type="term" value="F:metal ion binding"/>
    <property type="evidence" value="ECO:0007669"/>
    <property type="project" value="UniProtKB-KW"/>
</dbReference>
<dbReference type="AlphaFoldDB" id="A0A4D6YBQ4"/>
<keyword evidence="5" id="KW-1185">Reference proteome</keyword>
<feature type="binding site" evidence="3">
    <location>
        <position position="63"/>
    </location>
    <ligand>
        <name>a divalent metal cation</name>
        <dbReference type="ChEBI" id="CHEBI:60240"/>
        <label>1</label>
    </ligand>
</feature>
<protein>
    <submittedName>
        <fullName evidence="4">Nif3-like dinuclear metal center hexameric protein</fullName>
    </submittedName>
</protein>
<feature type="binding site" evidence="3">
    <location>
        <position position="64"/>
    </location>
    <ligand>
        <name>a divalent metal cation</name>
        <dbReference type="ChEBI" id="CHEBI:60240"/>
        <label>2</label>
    </ligand>
</feature>
<name>A0A4D6YBQ4_9GAMM</name>